<evidence type="ECO:0000313" key="3">
    <source>
        <dbReference type="Proteomes" id="UP000541583"/>
    </source>
</evidence>
<dbReference type="RefSeq" id="WP_076373594.1">
    <property type="nucleotide sequence ID" value="NZ_FTMG01000005.1"/>
</dbReference>
<dbReference type="InterPro" id="IPR023393">
    <property type="entry name" value="START-like_dom_sf"/>
</dbReference>
<evidence type="ECO:0000313" key="1">
    <source>
        <dbReference type="EMBL" id="MBB6109822.1"/>
    </source>
</evidence>
<dbReference type="STRING" id="354630.SAMN05421821_105242"/>
<keyword evidence="3" id="KW-1185">Reference proteome</keyword>
<accession>A0A1N6YQ36</accession>
<protein>
    <recommendedName>
        <fullName evidence="5">Polyketide cyclase / dehydrase and lipid transport</fullName>
    </recommendedName>
</protein>
<proteinExistence type="predicted"/>
<name>A0A1N6YQ36_9SPHI</name>
<reference evidence="3 4" key="1">
    <citation type="submission" date="2020-08" db="EMBL/GenBank/DDBJ databases">
        <title>Genomic Encyclopedia of Type Strains, Phase IV (KMG-V): Genome sequencing to study the core and pangenomes of soil and plant-associated prokaryotes.</title>
        <authorList>
            <person name="Whitman W."/>
        </authorList>
    </citation>
    <scope>NUCLEOTIDE SEQUENCE [LARGE SCALE GENOMIC DNA]</scope>
    <source>
        <strain evidence="1 3">ANJLi2</strain>
        <strain evidence="2 4">MP601</strain>
    </source>
</reference>
<dbReference type="OrthoDB" id="9810827at2"/>
<dbReference type="AlphaFoldDB" id="A0A1N6YQ36"/>
<evidence type="ECO:0000313" key="2">
    <source>
        <dbReference type="EMBL" id="MBB6130936.1"/>
    </source>
</evidence>
<dbReference type="Gene3D" id="3.30.530.20">
    <property type="match status" value="1"/>
</dbReference>
<gene>
    <name evidence="2" type="ORF">HDF22_005082</name>
    <name evidence="1" type="ORF">HDF23_002571</name>
</gene>
<dbReference type="SUPFAM" id="SSF55961">
    <property type="entry name" value="Bet v1-like"/>
    <property type="match status" value="1"/>
</dbReference>
<dbReference type="InterPro" id="IPR019587">
    <property type="entry name" value="Polyketide_cyclase/dehydratase"/>
</dbReference>
<evidence type="ECO:0008006" key="5">
    <source>
        <dbReference type="Google" id="ProtNLM"/>
    </source>
</evidence>
<sequence length="139" mass="16134">MWQRTYSTVTTEVTREQLWKLFADVNNWHNWDTNIEFAKIDGRFEAGNSFILRPKGGPDVKIKLLETIENNKYIDVTNFPLAKMYDEHLFEDTPEGVKITNTIWVTGVLSFIWVKLVAQKIVDDTPTDMQKQIAAAKKL</sequence>
<evidence type="ECO:0000313" key="4">
    <source>
        <dbReference type="Proteomes" id="UP000548326"/>
    </source>
</evidence>
<dbReference type="Proteomes" id="UP000548326">
    <property type="component" value="Unassembled WGS sequence"/>
</dbReference>
<dbReference type="Proteomes" id="UP000541583">
    <property type="component" value="Unassembled WGS sequence"/>
</dbReference>
<dbReference type="EMBL" id="JACHCB010000005">
    <property type="protein sequence ID" value="MBB6109822.1"/>
    <property type="molecule type" value="Genomic_DNA"/>
</dbReference>
<dbReference type="Pfam" id="PF10604">
    <property type="entry name" value="Polyketide_cyc2"/>
    <property type="match status" value="1"/>
</dbReference>
<organism evidence="2 4">
    <name type="scientific">Mucilaginibacter lappiensis</name>
    <dbReference type="NCBI Taxonomy" id="354630"/>
    <lineage>
        <taxon>Bacteria</taxon>
        <taxon>Pseudomonadati</taxon>
        <taxon>Bacteroidota</taxon>
        <taxon>Sphingobacteriia</taxon>
        <taxon>Sphingobacteriales</taxon>
        <taxon>Sphingobacteriaceae</taxon>
        <taxon>Mucilaginibacter</taxon>
    </lineage>
</organism>
<dbReference type="EMBL" id="JACHCA010000018">
    <property type="protein sequence ID" value="MBB6130936.1"/>
    <property type="molecule type" value="Genomic_DNA"/>
</dbReference>
<comment type="caution">
    <text evidence="2">The sequence shown here is derived from an EMBL/GenBank/DDBJ whole genome shotgun (WGS) entry which is preliminary data.</text>
</comment>